<dbReference type="InterPro" id="IPR014942">
    <property type="entry name" value="AbiEii"/>
</dbReference>
<reference evidence="1 2" key="1">
    <citation type="submission" date="2014-02" db="EMBL/GenBank/DDBJ databases">
        <title>The Genome Sequence of Trichophyton rubrum (morphotype soudanense) CBS 452.61.</title>
        <authorList>
            <consortium name="The Broad Institute Genomics Platform"/>
            <person name="Cuomo C.A."/>
            <person name="White T.C."/>
            <person name="Graser Y."/>
            <person name="Martinez-Rossi N."/>
            <person name="Heitman J."/>
            <person name="Young S.K."/>
            <person name="Zeng Q."/>
            <person name="Gargeya S."/>
            <person name="Abouelleil A."/>
            <person name="Alvarado L."/>
            <person name="Chapman S.B."/>
            <person name="Gainer-Dewar J."/>
            <person name="Goldberg J."/>
            <person name="Griggs A."/>
            <person name="Gujja S."/>
            <person name="Hansen M."/>
            <person name="Howarth C."/>
            <person name="Imamovic A."/>
            <person name="Larimer J."/>
            <person name="Martinez D."/>
            <person name="Murphy C."/>
            <person name="Pearson M.D."/>
            <person name="Persinoti G."/>
            <person name="Poon T."/>
            <person name="Priest M."/>
            <person name="Roberts A.D."/>
            <person name="Saif S."/>
            <person name="Shea T.D."/>
            <person name="Sykes S.N."/>
            <person name="Wortman J."/>
            <person name="Nusbaum C."/>
            <person name="Birren B."/>
        </authorList>
    </citation>
    <scope>NUCLEOTIDE SEQUENCE [LARGE SCALE GENOMIC DNA]</scope>
    <source>
        <strain evidence="1 2">CBS 452.61</strain>
    </source>
</reference>
<protein>
    <recommendedName>
        <fullName evidence="3">Nucleotidyl transferase AbiEii/AbiGii toxin family protein</fullName>
    </recommendedName>
</protein>
<dbReference type="AlphaFoldDB" id="A0A022XGG2"/>
<accession>A0A022XGG2</accession>
<dbReference type="HOGENOM" id="CLU_095067_0_0_1"/>
<proteinExistence type="predicted"/>
<dbReference type="Pfam" id="PF08843">
    <property type="entry name" value="AbiEii"/>
    <property type="match status" value="1"/>
</dbReference>
<gene>
    <name evidence="1" type="ORF">H105_08015</name>
</gene>
<evidence type="ECO:0000313" key="2">
    <source>
        <dbReference type="Proteomes" id="UP000023623"/>
    </source>
</evidence>
<sequence length="205" mass="22566">MATSTELPTLKELEDTVRAAIDALKQYPEFGSAKLAIIGGTALWKYIPSGRTTKDVDFLNTVSGARQAVKAELLQMLNSCFAEYAQLFVYKHLSGKSIQIDYTPEWQSAYVPEAARPISTINSADLPYISAVDLLAFKINTCGMRPTVSKKTQDALNAMAIAENILAQGPIVLTNVQKEAARAGIEDVATWSKRHSTWWNQNLQL</sequence>
<dbReference type="Proteomes" id="UP000023623">
    <property type="component" value="Unassembled WGS sequence"/>
</dbReference>
<evidence type="ECO:0008006" key="3">
    <source>
        <dbReference type="Google" id="ProtNLM"/>
    </source>
</evidence>
<keyword evidence="2" id="KW-1185">Reference proteome</keyword>
<organism evidence="1 2">
    <name type="scientific">Trichophyton soudanense CBS 452.61</name>
    <dbReference type="NCBI Taxonomy" id="1215331"/>
    <lineage>
        <taxon>Eukaryota</taxon>
        <taxon>Fungi</taxon>
        <taxon>Dikarya</taxon>
        <taxon>Ascomycota</taxon>
        <taxon>Pezizomycotina</taxon>
        <taxon>Eurotiomycetes</taxon>
        <taxon>Eurotiomycetidae</taxon>
        <taxon>Onygenales</taxon>
        <taxon>Arthrodermataceae</taxon>
        <taxon>Trichophyton</taxon>
    </lineage>
</organism>
<evidence type="ECO:0000313" key="1">
    <source>
        <dbReference type="EMBL" id="EZF69564.1"/>
    </source>
</evidence>
<dbReference type="EMBL" id="KK208930">
    <property type="protein sequence ID" value="EZF69564.1"/>
    <property type="molecule type" value="Genomic_DNA"/>
</dbReference>
<name>A0A022XGG2_TRISD</name>